<organism evidence="1 2">
    <name type="scientific">Meloidogyne javanica</name>
    <name type="common">Root-knot nematode worm</name>
    <dbReference type="NCBI Taxonomy" id="6303"/>
    <lineage>
        <taxon>Eukaryota</taxon>
        <taxon>Metazoa</taxon>
        <taxon>Ecdysozoa</taxon>
        <taxon>Nematoda</taxon>
        <taxon>Chromadorea</taxon>
        <taxon>Rhabditida</taxon>
        <taxon>Tylenchina</taxon>
        <taxon>Tylenchomorpha</taxon>
        <taxon>Tylenchoidea</taxon>
        <taxon>Meloidogynidae</taxon>
        <taxon>Meloidogyninae</taxon>
        <taxon>Meloidogyne</taxon>
        <taxon>Meloidogyne incognita group</taxon>
    </lineage>
</organism>
<dbReference type="AlphaFoldDB" id="A0A915MER1"/>
<sequence>MLDKVCWISVARGDSALPGEFGNVSLLNELDLLNADLNFGSVLTFFGSVLSKDFDLLNDDLTPRGLVTNFDNVFRKELLASLAKIN</sequence>
<accession>A0A915MER1</accession>
<evidence type="ECO:0000313" key="1">
    <source>
        <dbReference type="Proteomes" id="UP000887561"/>
    </source>
</evidence>
<proteinExistence type="predicted"/>
<protein>
    <submittedName>
        <fullName evidence="2">Uncharacterized protein</fullName>
    </submittedName>
</protein>
<dbReference type="Proteomes" id="UP000887561">
    <property type="component" value="Unplaced"/>
</dbReference>
<keyword evidence="1" id="KW-1185">Reference proteome</keyword>
<name>A0A915MER1_MELJA</name>
<dbReference type="WBParaSite" id="scaffold35083_cov288.g22203">
    <property type="protein sequence ID" value="scaffold35083_cov288.g22203"/>
    <property type="gene ID" value="scaffold35083_cov288.g22203"/>
</dbReference>
<reference evidence="2" key="1">
    <citation type="submission" date="2022-11" db="UniProtKB">
        <authorList>
            <consortium name="WormBaseParasite"/>
        </authorList>
    </citation>
    <scope>IDENTIFICATION</scope>
</reference>
<evidence type="ECO:0000313" key="2">
    <source>
        <dbReference type="WBParaSite" id="scaffold35083_cov288.g22203"/>
    </source>
</evidence>